<evidence type="ECO:0000313" key="2">
    <source>
        <dbReference type="Proteomes" id="UP000240978"/>
    </source>
</evidence>
<protein>
    <submittedName>
        <fullName evidence="1">Uncharacterized protein</fullName>
    </submittedName>
</protein>
<proteinExistence type="predicted"/>
<evidence type="ECO:0000313" key="1">
    <source>
        <dbReference type="EMBL" id="PSL29076.1"/>
    </source>
</evidence>
<organism evidence="1 2">
    <name type="scientific">Chitinophaga ginsengisoli</name>
    <dbReference type="NCBI Taxonomy" id="363837"/>
    <lineage>
        <taxon>Bacteria</taxon>
        <taxon>Pseudomonadati</taxon>
        <taxon>Bacteroidota</taxon>
        <taxon>Chitinophagia</taxon>
        <taxon>Chitinophagales</taxon>
        <taxon>Chitinophagaceae</taxon>
        <taxon>Chitinophaga</taxon>
    </lineage>
</organism>
<dbReference type="Proteomes" id="UP000240978">
    <property type="component" value="Unassembled WGS sequence"/>
</dbReference>
<name>A0A2P8G560_9BACT</name>
<dbReference type="AlphaFoldDB" id="A0A2P8G560"/>
<reference evidence="1 2" key="1">
    <citation type="submission" date="2018-03" db="EMBL/GenBank/DDBJ databases">
        <title>Genomic Encyclopedia of Archaeal and Bacterial Type Strains, Phase II (KMG-II): from individual species to whole genera.</title>
        <authorList>
            <person name="Goeker M."/>
        </authorList>
    </citation>
    <scope>NUCLEOTIDE SEQUENCE [LARGE SCALE GENOMIC DNA]</scope>
    <source>
        <strain evidence="1 2">DSM 18107</strain>
    </source>
</reference>
<gene>
    <name evidence="1" type="ORF">CLV42_107223</name>
</gene>
<dbReference type="EMBL" id="PYGK01000007">
    <property type="protein sequence ID" value="PSL29076.1"/>
    <property type="molecule type" value="Genomic_DNA"/>
</dbReference>
<accession>A0A2P8G560</accession>
<keyword evidence="2" id="KW-1185">Reference proteome</keyword>
<comment type="caution">
    <text evidence="1">The sequence shown here is derived from an EMBL/GenBank/DDBJ whole genome shotgun (WGS) entry which is preliminary data.</text>
</comment>
<sequence>MKLQLLQLCLSAYALFKALSTGFPVHTEDPDRQPTTPVPIPAGSFQTVDLVPRQIKRHPR</sequence>